<dbReference type="Gene3D" id="1.10.287.130">
    <property type="match status" value="1"/>
</dbReference>
<dbReference type="SUPFAM" id="SSF55874">
    <property type="entry name" value="ATPase domain of HSP90 chaperone/DNA topoisomerase II/histidine kinase"/>
    <property type="match status" value="1"/>
</dbReference>
<dbReference type="PRINTS" id="PR00344">
    <property type="entry name" value="BCTRLSENSOR"/>
</dbReference>
<dbReference type="InterPro" id="IPR003018">
    <property type="entry name" value="GAF"/>
</dbReference>
<dbReference type="Pfam" id="PF13185">
    <property type="entry name" value="GAF_2"/>
    <property type="match status" value="1"/>
</dbReference>
<dbReference type="EC" id="2.7.13.3" evidence="2"/>
<gene>
    <name evidence="6" type="ORF">EJN92_19205</name>
</gene>
<keyword evidence="6" id="KW-0808">Transferase</keyword>
<evidence type="ECO:0000313" key="7">
    <source>
        <dbReference type="Proteomes" id="UP000275663"/>
    </source>
</evidence>
<evidence type="ECO:0000256" key="1">
    <source>
        <dbReference type="ARBA" id="ARBA00000085"/>
    </source>
</evidence>
<dbReference type="CDD" id="cd00082">
    <property type="entry name" value="HisKA"/>
    <property type="match status" value="1"/>
</dbReference>
<dbReference type="InterPro" id="IPR029016">
    <property type="entry name" value="GAF-like_dom_sf"/>
</dbReference>
<feature type="signal peptide" evidence="4">
    <location>
        <begin position="1"/>
        <end position="29"/>
    </location>
</feature>
<dbReference type="KEGG" id="upv:EJN92_19205"/>
<dbReference type="Pfam" id="PF07494">
    <property type="entry name" value="Reg_prop"/>
    <property type="match status" value="6"/>
</dbReference>
<dbReference type="InterPro" id="IPR011110">
    <property type="entry name" value="Reg_prop"/>
</dbReference>
<keyword evidence="6" id="KW-0418">Kinase</keyword>
<name>A0A3Q9BUE9_9BURK</name>
<dbReference type="PROSITE" id="PS50109">
    <property type="entry name" value="HIS_KIN"/>
    <property type="match status" value="1"/>
</dbReference>
<dbReference type="InterPro" id="IPR004358">
    <property type="entry name" value="Sig_transdc_His_kin-like_C"/>
</dbReference>
<proteinExistence type="predicted"/>
<dbReference type="SUPFAM" id="SSF55781">
    <property type="entry name" value="GAF domain-like"/>
    <property type="match status" value="1"/>
</dbReference>
<dbReference type="Gene3D" id="2.60.40.10">
    <property type="entry name" value="Immunoglobulins"/>
    <property type="match status" value="1"/>
</dbReference>
<dbReference type="EMBL" id="CP034464">
    <property type="protein sequence ID" value="AZP14667.1"/>
    <property type="molecule type" value="Genomic_DNA"/>
</dbReference>
<dbReference type="Gene3D" id="2.130.10.10">
    <property type="entry name" value="YVTN repeat-like/Quinoprotein amine dehydrogenase"/>
    <property type="match status" value="2"/>
</dbReference>
<dbReference type="Pfam" id="PF02518">
    <property type="entry name" value="HATPase_c"/>
    <property type="match status" value="1"/>
</dbReference>
<sequence>MAFSFLFFRRSAKCLLCILPFLLFSSALAARNPRFEQLGVANGLPQESINTFLQDQQGFMWIGTQAGLARFDGYRFVVYKNNPQDPASLIDNYILSSYQDAQGGLWFGTKGGLNHFDTRSKKFTRYIPQQEIPGTLTNRSVVAIARDGERGIWLASEDGLKHFAFATKEFTIYRHDASKLDSLSANKINALYSDPEGRLWIGTANGLDLFQPQQSNFKHIDIEIKNRPANTQNNILALTVGPDQKLWIGSSAGLASIQLGKDTAKQEPISELAGFGAIAVQALMHDKQANLWIGTINHGLILLDAKTGQASNYQAQPLDRNSLANNEVKTLLQDRSGTLWVGTWFGAISRLDLHSGGFERLIQLNGAPNSLSENKVRAIVDDEQGAYWLGTLGGGLNRFDPQTGKIEVWRHREGDKQSLVDDRVSVLAYDQNRRLLVGTRNGLSCFDPKTNVFKSILLGASLDENYIQKILTDGDGNTWIGSRGGLFKLEAGSHTLKSYRHDVSDATSLGENSVLSLAADAQGGLWVGTENGLDYLDKNSSKFRHYQNDAKQSTSLLHNRVNNLLLDSKGRLWIGTAGGLNQLLKTANGELQFQSYLHLQHGANESIGTILEDEQQQIWFSSIVGISRLNPLSERIQLYTANDGLTEGAFLIGSGHKARDGTLIFGGLNGISYFQAKAIRDNLQPPPVVITDFLIFNQSINALATRKQQELGALDGIENAKRIHLNDKESVFSIEFAALHFANAQANRYAYQLQGFDQDWVEVGASKRFATYTNLDPGEYLFKVKASNSDGVWNETGASVSITIAPPYWKTWWFRVLALSALIAMAYLAFQLRIRAFKKQRQVLEQEVGLRTMQLQMKNDEVLHQKENLELAHRNMSLLSDIGREITAKLDSEAIIMLVYRYVHELMDASVFGIGFYRPDRQLIDYPFAIENGKRYSAYSRDMREPNQFAVWCITHEKEIFINDLEREYTNFFDDLDLTVGTVRLPMLADGSMPCTAQSMLYVPISVAGKIRGVISVHSHQKNVYQGMHLDMLRTLASYVGVAFDNADAYAHLKETQEQLVEQGKLAALGSLVAGVAHELNTPIGNSLMIASTMQDKTEVMGNLIASASARRSDLTNFIDAAKEASVLIMRSLTSAADLINSFKQVAVDQTSAKRRQFDLQQCTHEIAATMMNQVRTAGHTLDLQVPANIPMDSYPGSYGQVIINFIGNVLMHAFEGRRDGQIKLVARRMGEDRVEIIFSDNGNGIKAEDIAYIFNPFFTTKFGQGGSGLGLNISYNIVVSLLEGQIRVESVVGQGTSFILELPLTVGKLSAANDWVV</sequence>
<dbReference type="InterPro" id="IPR036890">
    <property type="entry name" value="HATPase_C_sf"/>
</dbReference>
<keyword evidence="7" id="KW-1185">Reference proteome</keyword>
<dbReference type="Proteomes" id="UP000275663">
    <property type="component" value="Chromosome"/>
</dbReference>
<dbReference type="PANTHER" id="PTHR43547:SF2">
    <property type="entry name" value="HYBRID SIGNAL TRANSDUCTION HISTIDINE KINASE C"/>
    <property type="match status" value="1"/>
</dbReference>
<evidence type="ECO:0000256" key="4">
    <source>
        <dbReference type="SAM" id="SignalP"/>
    </source>
</evidence>
<evidence type="ECO:0000256" key="3">
    <source>
        <dbReference type="ARBA" id="ARBA00022553"/>
    </source>
</evidence>
<evidence type="ECO:0000256" key="2">
    <source>
        <dbReference type="ARBA" id="ARBA00012438"/>
    </source>
</evidence>
<dbReference type="SMART" id="SM00065">
    <property type="entry name" value="GAF"/>
    <property type="match status" value="1"/>
</dbReference>
<evidence type="ECO:0000259" key="5">
    <source>
        <dbReference type="PROSITE" id="PS50109"/>
    </source>
</evidence>
<dbReference type="InterPro" id="IPR003594">
    <property type="entry name" value="HATPase_dom"/>
</dbReference>
<dbReference type="InterPro" id="IPR013783">
    <property type="entry name" value="Ig-like_fold"/>
</dbReference>
<dbReference type="Pfam" id="PF07495">
    <property type="entry name" value="Y_Y_Y"/>
    <property type="match status" value="1"/>
</dbReference>
<dbReference type="OrthoDB" id="5477914at2"/>
<dbReference type="SUPFAM" id="SSF63829">
    <property type="entry name" value="Calcium-dependent phosphotriesterase"/>
    <property type="match status" value="3"/>
</dbReference>
<keyword evidence="4" id="KW-0732">Signal</keyword>
<accession>A0A3Q9BUE9</accession>
<reference evidence="6 7" key="1">
    <citation type="journal article" date="2011" name="Int. J. Syst. Evol. Microbiol.">
        <title>Description of Undibacterium oligocarboniphilum sp. nov., isolated from purified water, and Undibacterium pigrum strain CCUG 49012 as the type strain of Undibacterium parvum sp. nov., and emended descriptions of the genus Undibacterium and the species Undibacterium pigrum.</title>
        <authorList>
            <person name="Eder W."/>
            <person name="Wanner G."/>
            <person name="Ludwig W."/>
            <person name="Busse H.J."/>
            <person name="Ziemke-Kageler F."/>
            <person name="Lang E."/>
        </authorList>
    </citation>
    <scope>NUCLEOTIDE SEQUENCE [LARGE SCALE GENOMIC DNA]</scope>
    <source>
        <strain evidence="6 7">DSM 23061</strain>
    </source>
</reference>
<dbReference type="PANTHER" id="PTHR43547">
    <property type="entry name" value="TWO-COMPONENT HISTIDINE KINASE"/>
    <property type="match status" value="1"/>
</dbReference>
<organism evidence="6 7">
    <name type="scientific">Undibacterium parvum</name>
    <dbReference type="NCBI Taxonomy" id="401471"/>
    <lineage>
        <taxon>Bacteria</taxon>
        <taxon>Pseudomonadati</taxon>
        <taxon>Pseudomonadota</taxon>
        <taxon>Betaproteobacteria</taxon>
        <taxon>Burkholderiales</taxon>
        <taxon>Oxalobacteraceae</taxon>
        <taxon>Undibacterium</taxon>
    </lineage>
</organism>
<dbReference type="FunFam" id="2.60.40.10:FF:000791">
    <property type="entry name" value="Two-component system sensor histidine kinase/response regulator"/>
    <property type="match status" value="1"/>
</dbReference>
<dbReference type="InterPro" id="IPR005467">
    <property type="entry name" value="His_kinase_dom"/>
</dbReference>
<feature type="domain" description="Histidine kinase" evidence="5">
    <location>
        <begin position="1075"/>
        <end position="1307"/>
    </location>
</feature>
<comment type="catalytic activity">
    <reaction evidence="1">
        <text>ATP + protein L-histidine = ADP + protein N-phospho-L-histidine.</text>
        <dbReference type="EC" id="2.7.13.3"/>
    </reaction>
</comment>
<dbReference type="InterPro" id="IPR011123">
    <property type="entry name" value="Y_Y_Y"/>
</dbReference>
<keyword evidence="3" id="KW-0597">Phosphoprotein</keyword>
<dbReference type="Gene3D" id="3.30.450.40">
    <property type="match status" value="1"/>
</dbReference>
<feature type="chain" id="PRO_5018687826" description="histidine kinase" evidence="4">
    <location>
        <begin position="30"/>
        <end position="1318"/>
    </location>
</feature>
<dbReference type="Gene3D" id="3.30.565.10">
    <property type="entry name" value="Histidine kinase-like ATPase, C-terminal domain"/>
    <property type="match status" value="1"/>
</dbReference>
<dbReference type="InterPro" id="IPR003661">
    <property type="entry name" value="HisK_dim/P_dom"/>
</dbReference>
<dbReference type="GO" id="GO:0000155">
    <property type="term" value="F:phosphorelay sensor kinase activity"/>
    <property type="evidence" value="ECO:0007669"/>
    <property type="project" value="InterPro"/>
</dbReference>
<protein>
    <recommendedName>
        <fullName evidence="2">histidine kinase</fullName>
        <ecNumber evidence="2">2.7.13.3</ecNumber>
    </recommendedName>
</protein>
<evidence type="ECO:0000313" key="6">
    <source>
        <dbReference type="EMBL" id="AZP14667.1"/>
    </source>
</evidence>
<dbReference type="SMART" id="SM00387">
    <property type="entry name" value="HATPase_c"/>
    <property type="match status" value="1"/>
</dbReference>
<dbReference type="InterPro" id="IPR015943">
    <property type="entry name" value="WD40/YVTN_repeat-like_dom_sf"/>
</dbReference>